<dbReference type="SUPFAM" id="SSF55048">
    <property type="entry name" value="Probable ACP-binding domain of malonyl-CoA ACP transacylase"/>
    <property type="match status" value="1"/>
</dbReference>
<gene>
    <name evidence="9" type="primary">fabD</name>
    <name evidence="9" type="ORF">FYJ85_05790</name>
</gene>
<proteinExistence type="inferred from homology"/>
<dbReference type="InterPro" id="IPR024925">
    <property type="entry name" value="Malonyl_CoA-ACP_transAc"/>
</dbReference>
<keyword evidence="10" id="KW-1185">Reference proteome</keyword>
<name>A0A844FZL5_9BACT</name>
<dbReference type="Proteomes" id="UP000435649">
    <property type="component" value="Unassembled WGS sequence"/>
</dbReference>
<evidence type="ECO:0000313" key="9">
    <source>
        <dbReference type="EMBL" id="MST96556.1"/>
    </source>
</evidence>
<reference evidence="9 10" key="1">
    <citation type="submission" date="2019-08" db="EMBL/GenBank/DDBJ databases">
        <title>In-depth cultivation of the pig gut microbiome towards novel bacterial diversity and tailored functional studies.</title>
        <authorList>
            <person name="Wylensek D."/>
            <person name="Hitch T.C.A."/>
            <person name="Clavel T."/>
        </authorList>
    </citation>
    <scope>NUCLEOTIDE SEQUENCE [LARGE SCALE GENOMIC DNA]</scope>
    <source>
        <strain evidence="9 10">BBE-744-WT-12</strain>
    </source>
</reference>
<dbReference type="GO" id="GO:0004314">
    <property type="term" value="F:[acyl-carrier-protein] S-malonyltransferase activity"/>
    <property type="evidence" value="ECO:0007669"/>
    <property type="project" value="UniProtKB-EC"/>
</dbReference>
<sequence length="304" mass="32159">MKPFFVFSGQGAQAVGMGKDLVEAFPAAKARFEEADAVLGYDQSSIIFDGPAEKLTESRYCQPAIYTMSCAALDAFREKFPEVKPVACAGLSLGEYGALYAGGAFRFAEGLKLLAQRAELMDRACRSTSGGMASVLSGDPEVIREVCAACGIDVANFNSPGQIVISGEKEKLAEAVEELKNRGMRKVIVLNVAGAFHSRLMAPAGEALKPVLEAAPMTVPAVPVYHNYTAAPAKDVAELRANLAAQVAGSVRWEECVRAMVAAGGDAMIEFGPGNVLTGLLRRTLPDVPYFNVNSVESLDSLAL</sequence>
<evidence type="ECO:0000256" key="4">
    <source>
        <dbReference type="ARBA" id="ARBA00023315"/>
    </source>
</evidence>
<dbReference type="NCBIfam" id="TIGR00128">
    <property type="entry name" value="fabD"/>
    <property type="match status" value="1"/>
</dbReference>
<dbReference type="PANTHER" id="PTHR42681">
    <property type="entry name" value="MALONYL-COA-ACYL CARRIER PROTEIN TRANSACYLASE, MITOCHONDRIAL"/>
    <property type="match status" value="1"/>
</dbReference>
<comment type="caution">
    <text evidence="9">The sequence shown here is derived from an EMBL/GenBank/DDBJ whole genome shotgun (WGS) entry which is preliminary data.</text>
</comment>
<feature type="active site" evidence="7">
    <location>
        <position position="197"/>
    </location>
</feature>
<keyword evidence="4 6" id="KW-0012">Acyltransferase</keyword>
<dbReference type="SMART" id="SM00827">
    <property type="entry name" value="PKS_AT"/>
    <property type="match status" value="1"/>
</dbReference>
<evidence type="ECO:0000256" key="2">
    <source>
        <dbReference type="ARBA" id="ARBA00018953"/>
    </source>
</evidence>
<dbReference type="InterPro" id="IPR004410">
    <property type="entry name" value="Malonyl_CoA-ACP_transAc_FabD"/>
</dbReference>
<organism evidence="9 10">
    <name type="scientific">Victivallis lenta</name>
    <dbReference type="NCBI Taxonomy" id="2606640"/>
    <lineage>
        <taxon>Bacteria</taxon>
        <taxon>Pseudomonadati</taxon>
        <taxon>Lentisphaerota</taxon>
        <taxon>Lentisphaeria</taxon>
        <taxon>Victivallales</taxon>
        <taxon>Victivallaceae</taxon>
        <taxon>Victivallis</taxon>
    </lineage>
</organism>
<comment type="similarity">
    <text evidence="6">Belongs to the fabD family.</text>
</comment>
<evidence type="ECO:0000256" key="5">
    <source>
        <dbReference type="ARBA" id="ARBA00048462"/>
    </source>
</evidence>
<evidence type="ECO:0000259" key="8">
    <source>
        <dbReference type="SMART" id="SM00827"/>
    </source>
</evidence>
<dbReference type="RefSeq" id="WP_154417258.1">
    <property type="nucleotide sequence ID" value="NZ_VUNS01000004.1"/>
</dbReference>
<dbReference type="AlphaFoldDB" id="A0A844FZL5"/>
<evidence type="ECO:0000256" key="3">
    <source>
        <dbReference type="ARBA" id="ARBA00022679"/>
    </source>
</evidence>
<keyword evidence="3 6" id="KW-0808">Transferase</keyword>
<dbReference type="EC" id="2.3.1.39" evidence="1 6"/>
<dbReference type="PIRSF" id="PIRSF000446">
    <property type="entry name" value="Mct"/>
    <property type="match status" value="1"/>
</dbReference>
<dbReference type="GO" id="GO:0006633">
    <property type="term" value="P:fatty acid biosynthetic process"/>
    <property type="evidence" value="ECO:0007669"/>
    <property type="project" value="TreeGrafter"/>
</dbReference>
<dbReference type="Gene3D" id="3.30.70.250">
    <property type="entry name" value="Malonyl-CoA ACP transacylase, ACP-binding"/>
    <property type="match status" value="1"/>
</dbReference>
<evidence type="ECO:0000256" key="1">
    <source>
        <dbReference type="ARBA" id="ARBA00013258"/>
    </source>
</evidence>
<feature type="active site" evidence="7">
    <location>
        <position position="92"/>
    </location>
</feature>
<evidence type="ECO:0000256" key="6">
    <source>
        <dbReference type="PIRNR" id="PIRNR000446"/>
    </source>
</evidence>
<dbReference type="PANTHER" id="PTHR42681:SF1">
    <property type="entry name" value="MALONYL-COA-ACYL CARRIER PROTEIN TRANSACYLASE, MITOCHONDRIAL"/>
    <property type="match status" value="1"/>
</dbReference>
<dbReference type="Gene3D" id="3.40.366.10">
    <property type="entry name" value="Malonyl-Coenzyme A Acyl Carrier Protein, domain 2"/>
    <property type="match status" value="1"/>
</dbReference>
<dbReference type="EMBL" id="VUNS01000004">
    <property type="protein sequence ID" value="MST96556.1"/>
    <property type="molecule type" value="Genomic_DNA"/>
</dbReference>
<feature type="domain" description="Malonyl-CoA:ACP transacylase (MAT)" evidence="8">
    <location>
        <begin position="6"/>
        <end position="301"/>
    </location>
</feature>
<accession>A0A844FZL5</accession>
<dbReference type="GO" id="GO:0005829">
    <property type="term" value="C:cytosol"/>
    <property type="evidence" value="ECO:0007669"/>
    <property type="project" value="TreeGrafter"/>
</dbReference>
<dbReference type="InterPro" id="IPR050858">
    <property type="entry name" value="Mal-CoA-ACP_Trans/PKS_FabD"/>
</dbReference>
<dbReference type="SUPFAM" id="SSF52151">
    <property type="entry name" value="FabD/lysophospholipase-like"/>
    <property type="match status" value="1"/>
</dbReference>
<dbReference type="InterPro" id="IPR001227">
    <property type="entry name" value="Ac_transferase_dom_sf"/>
</dbReference>
<evidence type="ECO:0000313" key="10">
    <source>
        <dbReference type="Proteomes" id="UP000435649"/>
    </source>
</evidence>
<evidence type="ECO:0000256" key="7">
    <source>
        <dbReference type="PIRSR" id="PIRSR000446-1"/>
    </source>
</evidence>
<dbReference type="Pfam" id="PF00698">
    <property type="entry name" value="Acyl_transf_1"/>
    <property type="match status" value="1"/>
</dbReference>
<dbReference type="InterPro" id="IPR016035">
    <property type="entry name" value="Acyl_Trfase/lysoPLipase"/>
</dbReference>
<comment type="catalytic activity">
    <reaction evidence="5 6">
        <text>holo-[ACP] + malonyl-CoA = malonyl-[ACP] + CoA</text>
        <dbReference type="Rhea" id="RHEA:41792"/>
        <dbReference type="Rhea" id="RHEA-COMP:9623"/>
        <dbReference type="Rhea" id="RHEA-COMP:9685"/>
        <dbReference type="ChEBI" id="CHEBI:57287"/>
        <dbReference type="ChEBI" id="CHEBI:57384"/>
        <dbReference type="ChEBI" id="CHEBI:64479"/>
        <dbReference type="ChEBI" id="CHEBI:78449"/>
        <dbReference type="EC" id="2.3.1.39"/>
    </reaction>
</comment>
<dbReference type="InterPro" id="IPR014043">
    <property type="entry name" value="Acyl_transferase_dom"/>
</dbReference>
<dbReference type="InterPro" id="IPR016036">
    <property type="entry name" value="Malonyl_transacylase_ACP-bd"/>
</dbReference>
<protein>
    <recommendedName>
        <fullName evidence="2 6">Malonyl CoA-acyl carrier protein transacylase</fullName>
        <ecNumber evidence="1 6">2.3.1.39</ecNumber>
    </recommendedName>
</protein>